<accession>H2C2T1</accession>
<dbReference type="InterPro" id="IPR003369">
    <property type="entry name" value="TatA/B/E"/>
</dbReference>
<keyword evidence="6" id="KW-0811">Translocation</keyword>
<proteinExistence type="predicted"/>
<evidence type="ECO:0000256" key="1">
    <source>
        <dbReference type="ARBA" id="ARBA00004167"/>
    </source>
</evidence>
<organism evidence="9 10">
    <name type="scientific">Metallosphaera yellowstonensis MK1</name>
    <dbReference type="NCBI Taxonomy" id="671065"/>
    <lineage>
        <taxon>Archaea</taxon>
        <taxon>Thermoproteota</taxon>
        <taxon>Thermoprotei</taxon>
        <taxon>Sulfolobales</taxon>
        <taxon>Sulfolobaceae</taxon>
        <taxon>Metallosphaera</taxon>
    </lineage>
</organism>
<dbReference type="eggNOG" id="arCOG05911">
    <property type="taxonomic scope" value="Archaea"/>
</dbReference>
<name>H2C2T1_9CREN</name>
<dbReference type="OrthoDB" id="44155at2157"/>
<dbReference type="Pfam" id="PF02416">
    <property type="entry name" value="TatA_B_E"/>
    <property type="match status" value="1"/>
</dbReference>
<reference evidence="9 10" key="1">
    <citation type="submission" date="2012-01" db="EMBL/GenBank/DDBJ databases">
        <title>Improved High-Quality Draft sequence of Metallosphaera yellowstonensis MK1.</title>
        <authorList>
            <consortium name="US DOE Joint Genome Institute"/>
            <person name="Lucas S."/>
            <person name="Han J."/>
            <person name="Cheng J.-F."/>
            <person name="Goodwin L."/>
            <person name="Pitluck S."/>
            <person name="Peters L."/>
            <person name="Teshima H."/>
            <person name="Detter J.C."/>
            <person name="Han C."/>
            <person name="Tapia R."/>
            <person name="Land M."/>
            <person name="Hauser L."/>
            <person name="Kyrpides N."/>
            <person name="Kozubal M."/>
            <person name="Macur R.E."/>
            <person name="Jay Z."/>
            <person name="Inskeep W."/>
            <person name="Woyke T."/>
        </authorList>
    </citation>
    <scope>NUCLEOTIDE SEQUENCE [LARGE SCALE GENOMIC DNA]</scope>
    <source>
        <strain evidence="9 10">MK1</strain>
    </source>
</reference>
<dbReference type="STRING" id="671065.MetMK1DRAFT_00010550"/>
<keyword evidence="2" id="KW-0813">Transport</keyword>
<comment type="subcellular location">
    <subcellularLocation>
        <location evidence="1">Membrane</location>
        <topology evidence="1">Single-pass membrane protein</topology>
    </subcellularLocation>
</comment>
<evidence type="ECO:0000256" key="6">
    <source>
        <dbReference type="ARBA" id="ARBA00023010"/>
    </source>
</evidence>
<dbReference type="HOGENOM" id="CLU_169419_0_0_2"/>
<dbReference type="Gene3D" id="1.20.5.3310">
    <property type="match status" value="1"/>
</dbReference>
<dbReference type="Proteomes" id="UP000003980">
    <property type="component" value="Unassembled WGS sequence"/>
</dbReference>
<dbReference type="AlphaFoldDB" id="H2C2T1"/>
<gene>
    <name evidence="9" type="ORF">MetMK1DRAFT_00010550</name>
</gene>
<evidence type="ECO:0000313" key="9">
    <source>
        <dbReference type="EMBL" id="EHP70552.1"/>
    </source>
</evidence>
<evidence type="ECO:0000256" key="4">
    <source>
        <dbReference type="ARBA" id="ARBA00022927"/>
    </source>
</evidence>
<evidence type="ECO:0000256" key="5">
    <source>
        <dbReference type="ARBA" id="ARBA00022989"/>
    </source>
</evidence>
<dbReference type="EMBL" id="JH597761">
    <property type="protein sequence ID" value="EHP70552.1"/>
    <property type="molecule type" value="Genomic_DNA"/>
</dbReference>
<feature type="compositionally biased region" description="Polar residues" evidence="8">
    <location>
        <begin position="66"/>
        <end position="76"/>
    </location>
</feature>
<evidence type="ECO:0000256" key="2">
    <source>
        <dbReference type="ARBA" id="ARBA00022448"/>
    </source>
</evidence>
<evidence type="ECO:0000256" key="3">
    <source>
        <dbReference type="ARBA" id="ARBA00022692"/>
    </source>
</evidence>
<evidence type="ECO:0000256" key="8">
    <source>
        <dbReference type="SAM" id="MobiDB-lite"/>
    </source>
</evidence>
<keyword evidence="4" id="KW-0653">Protein transport</keyword>
<feature type="region of interest" description="Disordered" evidence="8">
    <location>
        <begin position="61"/>
        <end position="91"/>
    </location>
</feature>
<keyword evidence="7" id="KW-0472">Membrane</keyword>
<protein>
    <submittedName>
        <fullName evidence="9">Sec-independent protein secretion pathway component</fullName>
    </submittedName>
</protein>
<sequence>MFGSLSDTLIVLIVAILLLGGEKNLAGTLKNLGKTLGELKRRQDEFKRELTRELSGLGEVTEETKTTLASTSSQVTPAVRPMVRRQTEVSSQDKVREIEEQIKRLQAELERLKLGDGKN</sequence>
<keyword evidence="3" id="KW-0812">Transmembrane</keyword>
<keyword evidence="5" id="KW-1133">Transmembrane helix</keyword>
<keyword evidence="10" id="KW-1185">Reference proteome</keyword>
<evidence type="ECO:0000256" key="7">
    <source>
        <dbReference type="ARBA" id="ARBA00023136"/>
    </source>
</evidence>
<evidence type="ECO:0000313" key="10">
    <source>
        <dbReference type="Proteomes" id="UP000003980"/>
    </source>
</evidence>
<dbReference type="RefSeq" id="WP_009071305.1">
    <property type="nucleotide sequence ID" value="NZ_JH597761.1"/>
</dbReference>